<accession>A0A2J6TR72</accession>
<keyword evidence="6" id="KW-1185">Reference proteome</keyword>
<keyword evidence="2" id="KW-0274">FAD</keyword>
<dbReference type="InterPro" id="IPR012132">
    <property type="entry name" value="GMC_OxRdtase"/>
</dbReference>
<name>A0A2J6TR72_9HELO</name>
<dbReference type="SUPFAM" id="SSF51905">
    <property type="entry name" value="FAD/NAD(P)-binding domain"/>
    <property type="match status" value="1"/>
</dbReference>
<evidence type="ECO:0000259" key="4">
    <source>
        <dbReference type="PROSITE" id="PS00624"/>
    </source>
</evidence>
<comment type="similarity">
    <text evidence="1">Belongs to the GMC oxidoreductase family.</text>
</comment>
<dbReference type="RefSeq" id="XP_024742414.1">
    <property type="nucleotide sequence ID" value="XM_024879307.1"/>
</dbReference>
<feature type="signal peptide" evidence="3">
    <location>
        <begin position="1"/>
        <end position="21"/>
    </location>
</feature>
<feature type="chain" id="PRO_5014402898" evidence="3">
    <location>
        <begin position="22"/>
        <end position="677"/>
    </location>
</feature>
<reference evidence="5 6" key="1">
    <citation type="submission" date="2016-04" db="EMBL/GenBank/DDBJ databases">
        <title>A degradative enzymes factory behind the ericoid mycorrhizal symbiosis.</title>
        <authorList>
            <consortium name="DOE Joint Genome Institute"/>
            <person name="Martino E."/>
            <person name="Morin E."/>
            <person name="Grelet G."/>
            <person name="Kuo A."/>
            <person name="Kohler A."/>
            <person name="Daghino S."/>
            <person name="Barry K."/>
            <person name="Choi C."/>
            <person name="Cichocki N."/>
            <person name="Clum A."/>
            <person name="Copeland A."/>
            <person name="Hainaut M."/>
            <person name="Haridas S."/>
            <person name="Labutti K."/>
            <person name="Lindquist E."/>
            <person name="Lipzen A."/>
            <person name="Khouja H.-R."/>
            <person name="Murat C."/>
            <person name="Ohm R."/>
            <person name="Olson A."/>
            <person name="Spatafora J."/>
            <person name="Veneault-Fourrey C."/>
            <person name="Henrissat B."/>
            <person name="Grigoriev I."/>
            <person name="Martin F."/>
            <person name="Perotto S."/>
        </authorList>
    </citation>
    <scope>NUCLEOTIDE SEQUENCE [LARGE SCALE GENOMIC DNA]</scope>
    <source>
        <strain evidence="5 6">E</strain>
    </source>
</reference>
<dbReference type="Gene3D" id="3.50.50.60">
    <property type="entry name" value="FAD/NAD(P)-binding domain"/>
    <property type="match status" value="1"/>
</dbReference>
<dbReference type="InParanoid" id="A0A2J6TR72"/>
<evidence type="ECO:0000256" key="2">
    <source>
        <dbReference type="PIRSR" id="PIRSR000137-2"/>
    </source>
</evidence>
<dbReference type="GeneID" id="36587384"/>
<dbReference type="AlphaFoldDB" id="A0A2J6TR72"/>
<sequence length="677" mass="73176">MLIACTLGILTNLACLVLASAVPRYSEQDSYKNSFGQQKGQSKPTWLEDYEYVIIGSGPGGGPLAARLAIAGFKVLLIDAGDDQGSSYQEQVPALQLQSTEYGPMKWDYFVSHYTDQARQEKDSKMTWKTPSGSLFVGTSAPPGSTPLGILYPRSGTLGGCSAHNALITIYPHESDWENIMTVTGDTSWAPANMRKYFQRLERNGYLPSSIVGHGYSGWLGTSLTSLALVIEDQKLLSLVVSAATAMGKGLLGLLVETVVGLGQVLLRDINAPGQPEKEGLYQVPLAMWNSTRNGPRNFVLDTANAVNTDGLRKYKLDVRLNTLVTNLRFVQNGTTPKVAGVDFLEGVSLYRADLRSGSASPTGSGSVNATREVIISAGAFNTPQLLKLSGIGPAQELRKFNIPVVVDLPGVGTNLQDRYETTVVGKTQTDFVITSKCTFLRTMPDPCLTQWIHGIDQITKGTYATNGVAIAVVKKSSVADGDPDLLISGAPAYFSGYYPGYSNIALKDARHWAWITLKAHSRNSAGTVQLRSADPRDTPIIHFNSFDTGVTTGGADEKDLQAVYEAMEYSRQAFRDLIPLDGSFTEVWPGPNVTTEAEMKTFIKDEAWGHHASCTCPIGADGDPMAVLDSRFRVRGVQSLRVVDASVFPKIPGFYIALPIYMISEKAADVIIQDAA</sequence>
<dbReference type="PIRSF" id="PIRSF000137">
    <property type="entry name" value="Alcohol_oxidase"/>
    <property type="match status" value="1"/>
</dbReference>
<dbReference type="EMBL" id="KZ613746">
    <property type="protein sequence ID" value="PMD65510.1"/>
    <property type="molecule type" value="Genomic_DNA"/>
</dbReference>
<dbReference type="STRING" id="1095630.A0A2J6TR72"/>
<dbReference type="PROSITE" id="PS00624">
    <property type="entry name" value="GMC_OXRED_2"/>
    <property type="match status" value="1"/>
</dbReference>
<feature type="domain" description="Glucose-methanol-choline oxidoreductase N-terminal" evidence="4">
    <location>
        <begin position="379"/>
        <end position="393"/>
    </location>
</feature>
<dbReference type="Pfam" id="PF05199">
    <property type="entry name" value="GMC_oxred_C"/>
    <property type="match status" value="1"/>
</dbReference>
<dbReference type="Gene3D" id="3.30.560.10">
    <property type="entry name" value="Glucose Oxidase, domain 3"/>
    <property type="match status" value="1"/>
</dbReference>
<dbReference type="OrthoDB" id="269227at2759"/>
<evidence type="ECO:0000256" key="1">
    <source>
        <dbReference type="ARBA" id="ARBA00010790"/>
    </source>
</evidence>
<keyword evidence="2" id="KW-0285">Flavoprotein</keyword>
<proteinExistence type="inferred from homology"/>
<dbReference type="InterPro" id="IPR007867">
    <property type="entry name" value="GMC_OxRtase_C"/>
</dbReference>
<dbReference type="PANTHER" id="PTHR11552">
    <property type="entry name" value="GLUCOSE-METHANOL-CHOLINE GMC OXIDOREDUCTASE"/>
    <property type="match status" value="1"/>
</dbReference>
<dbReference type="Proteomes" id="UP000235371">
    <property type="component" value="Unassembled WGS sequence"/>
</dbReference>
<dbReference type="GO" id="GO:0050660">
    <property type="term" value="F:flavin adenine dinucleotide binding"/>
    <property type="evidence" value="ECO:0007669"/>
    <property type="project" value="InterPro"/>
</dbReference>
<dbReference type="GO" id="GO:0016614">
    <property type="term" value="F:oxidoreductase activity, acting on CH-OH group of donors"/>
    <property type="evidence" value="ECO:0007669"/>
    <property type="project" value="InterPro"/>
</dbReference>
<dbReference type="SUPFAM" id="SSF54373">
    <property type="entry name" value="FAD-linked reductases, C-terminal domain"/>
    <property type="match status" value="1"/>
</dbReference>
<feature type="binding site" evidence="2">
    <location>
        <position position="325"/>
    </location>
    <ligand>
        <name>FAD</name>
        <dbReference type="ChEBI" id="CHEBI:57692"/>
    </ligand>
</feature>
<dbReference type="Pfam" id="PF00732">
    <property type="entry name" value="GMC_oxred_N"/>
    <property type="match status" value="1"/>
</dbReference>
<evidence type="ECO:0000256" key="3">
    <source>
        <dbReference type="SAM" id="SignalP"/>
    </source>
</evidence>
<protein>
    <submittedName>
        <fullName evidence="5">GMC oxidoreductase</fullName>
    </submittedName>
</protein>
<dbReference type="InterPro" id="IPR036188">
    <property type="entry name" value="FAD/NAD-bd_sf"/>
</dbReference>
<gene>
    <name evidence="5" type="ORF">K444DRAFT_608097</name>
</gene>
<dbReference type="PANTHER" id="PTHR11552:SF213">
    <property type="entry name" value="DEHYDROGENASE, PUTATIVE-RELATED"/>
    <property type="match status" value="1"/>
</dbReference>
<dbReference type="InterPro" id="IPR000172">
    <property type="entry name" value="GMC_OxRdtase_N"/>
</dbReference>
<comment type="cofactor">
    <cofactor evidence="2">
        <name>FAD</name>
        <dbReference type="ChEBI" id="CHEBI:57692"/>
    </cofactor>
</comment>
<evidence type="ECO:0000313" key="5">
    <source>
        <dbReference type="EMBL" id="PMD65510.1"/>
    </source>
</evidence>
<organism evidence="5 6">
    <name type="scientific">Hyaloscypha bicolor E</name>
    <dbReference type="NCBI Taxonomy" id="1095630"/>
    <lineage>
        <taxon>Eukaryota</taxon>
        <taxon>Fungi</taxon>
        <taxon>Dikarya</taxon>
        <taxon>Ascomycota</taxon>
        <taxon>Pezizomycotina</taxon>
        <taxon>Leotiomycetes</taxon>
        <taxon>Helotiales</taxon>
        <taxon>Hyaloscyphaceae</taxon>
        <taxon>Hyaloscypha</taxon>
        <taxon>Hyaloscypha bicolor</taxon>
    </lineage>
</organism>
<keyword evidence="3" id="KW-0732">Signal</keyword>
<evidence type="ECO:0000313" key="6">
    <source>
        <dbReference type="Proteomes" id="UP000235371"/>
    </source>
</evidence>